<evidence type="ECO:0000313" key="4">
    <source>
        <dbReference type="Proteomes" id="UP000317243"/>
    </source>
</evidence>
<dbReference type="EMBL" id="SIHI01000006">
    <property type="protein sequence ID" value="TWT52312.1"/>
    <property type="molecule type" value="Genomic_DNA"/>
</dbReference>
<feature type="transmembrane region" description="Helical" evidence="2">
    <location>
        <begin position="6"/>
        <end position="25"/>
    </location>
</feature>
<feature type="transmembrane region" description="Helical" evidence="2">
    <location>
        <begin position="57"/>
        <end position="78"/>
    </location>
</feature>
<proteinExistence type="predicted"/>
<evidence type="ECO:0000256" key="2">
    <source>
        <dbReference type="SAM" id="Phobius"/>
    </source>
</evidence>
<dbReference type="OrthoDB" id="212385at2"/>
<protein>
    <submittedName>
        <fullName evidence="3">Uncharacterized protein</fullName>
    </submittedName>
</protein>
<reference evidence="3 4" key="1">
    <citation type="submission" date="2019-02" db="EMBL/GenBank/DDBJ databases">
        <title>Deep-cultivation of Planctomycetes and their phenomic and genomic characterization uncovers novel biology.</title>
        <authorList>
            <person name="Wiegand S."/>
            <person name="Jogler M."/>
            <person name="Boedeker C."/>
            <person name="Pinto D."/>
            <person name="Vollmers J."/>
            <person name="Rivas-Marin E."/>
            <person name="Kohn T."/>
            <person name="Peeters S.H."/>
            <person name="Heuer A."/>
            <person name="Rast P."/>
            <person name="Oberbeckmann S."/>
            <person name="Bunk B."/>
            <person name="Jeske O."/>
            <person name="Meyerdierks A."/>
            <person name="Storesund J.E."/>
            <person name="Kallscheuer N."/>
            <person name="Luecker S."/>
            <person name="Lage O.M."/>
            <person name="Pohl T."/>
            <person name="Merkel B.J."/>
            <person name="Hornburger P."/>
            <person name="Mueller R.-W."/>
            <person name="Bruemmer F."/>
            <person name="Labrenz M."/>
            <person name="Spormann A.M."/>
            <person name="Op Den Camp H."/>
            <person name="Overmann J."/>
            <person name="Amann R."/>
            <person name="Jetten M.S.M."/>
            <person name="Mascher T."/>
            <person name="Medema M.H."/>
            <person name="Devos D.P."/>
            <person name="Kaster A.-K."/>
            <person name="Ovreas L."/>
            <person name="Rohde M."/>
            <person name="Galperin M.Y."/>
            <person name="Jogler C."/>
        </authorList>
    </citation>
    <scope>NUCLEOTIDE SEQUENCE [LARGE SCALE GENOMIC DNA]</scope>
    <source>
        <strain evidence="3 4">KOR42</strain>
    </source>
</reference>
<accession>A0A5C5WR70</accession>
<sequence length="243" mass="26192">MDFFKWLIGGLIGAAIGAAVWIAVVHFANYEVGYIALLVGFLAGIGVRTVAGDEVGIGPGIAAVGAAAFAMLIAKYVLVSIVIAQAFGGDEFDFSVPGGADQGIAYMADDVVAEAVAREEEVVWPEDDSVYEDDIVSNDYSEEIWTAAQERWEALDEAAQAEFIEKKQEEEKLFLAEFQDELKQEIFKQSFTPYDLLWFGLAGLTAYSTGNGLNNDEEKVAAAEPDDSDAEGDGPEPEPEQQS</sequence>
<keyword evidence="4" id="KW-1185">Reference proteome</keyword>
<name>A0A5C5WR70_9PLAN</name>
<dbReference type="Proteomes" id="UP000317243">
    <property type="component" value="Unassembled WGS sequence"/>
</dbReference>
<dbReference type="RefSeq" id="WP_146510494.1">
    <property type="nucleotide sequence ID" value="NZ_SIHI01000006.1"/>
</dbReference>
<feature type="compositionally biased region" description="Acidic residues" evidence="1">
    <location>
        <begin position="224"/>
        <end position="243"/>
    </location>
</feature>
<dbReference type="AlphaFoldDB" id="A0A5C5WR70"/>
<evidence type="ECO:0000313" key="3">
    <source>
        <dbReference type="EMBL" id="TWT52312.1"/>
    </source>
</evidence>
<keyword evidence="2" id="KW-0812">Transmembrane</keyword>
<feature type="transmembrane region" description="Helical" evidence="2">
    <location>
        <begin position="32"/>
        <end position="51"/>
    </location>
</feature>
<organism evidence="3 4">
    <name type="scientific">Thalassoglobus neptunius</name>
    <dbReference type="NCBI Taxonomy" id="1938619"/>
    <lineage>
        <taxon>Bacteria</taxon>
        <taxon>Pseudomonadati</taxon>
        <taxon>Planctomycetota</taxon>
        <taxon>Planctomycetia</taxon>
        <taxon>Planctomycetales</taxon>
        <taxon>Planctomycetaceae</taxon>
        <taxon>Thalassoglobus</taxon>
    </lineage>
</organism>
<keyword evidence="2" id="KW-0472">Membrane</keyword>
<evidence type="ECO:0000256" key="1">
    <source>
        <dbReference type="SAM" id="MobiDB-lite"/>
    </source>
</evidence>
<gene>
    <name evidence="3" type="ORF">KOR42_29980</name>
</gene>
<comment type="caution">
    <text evidence="3">The sequence shown here is derived from an EMBL/GenBank/DDBJ whole genome shotgun (WGS) entry which is preliminary data.</text>
</comment>
<keyword evidence="2" id="KW-1133">Transmembrane helix</keyword>
<feature type="region of interest" description="Disordered" evidence="1">
    <location>
        <begin position="210"/>
        <end position="243"/>
    </location>
</feature>